<name>A0ACD5A8G1_9ACTN</name>
<sequence length="645" mass="71680">MKQDLTRAVAVDTGLPKATNDGVRRAALLQSIGAVLQVAGPGQLRAVAYLRVSTEEQLKGYGIDYSGKRVVRRIAERGWAFVGVYADEGLSGSLEAEDRPDLKRLMEDARQVPRPFDMVGVNEGRVIGRVGRAFWRWVWELEDLGIYVHVVKKNYDNSTSAGRSQMRKDADYAEEERENIRDRTQGGLQEKAEEGGWTGGRPPYGYMIENKGQRGLSRLARDPHEHGILCRMLELVAEQGKDCEQVALVLNAESAWTREGKRWTNKNVLNKLKSEAVQKAQVTFRKPKKAKLDRDGNPVYGKSVVIPLEPTFNEQQLKKLNEALARGSVKRDAAGAPSYPYSKRIFGACGKHYSGFHVKAKDLRGYRCSGKQPKYAGAGICSCAQVNADLIEKAVWDDLVGMLGDAEKLKKLAEEWVGVAMNSKVNHVDRINELSRQIDELSDTIDTTLVVAARQATKRGLKGAEAAEAAERTVKPLNEELAVLEKQRAEVLAWQAETEAATERARDLQALAAAASNRLEKLSEPKKARLIELLDVRVYLKSTPEKTHRGRPASLPEYEIGGKLEPRLLTERKMNWGGRLGDPIRSACAPLDRRWPDSLRFGAATARPDPRNPGLQGPSAGPCDPLRDYPRANFLSCARDPLKRF</sequence>
<organism evidence="1 2">
    <name type="scientific">Streptomyces citrinus</name>
    <dbReference type="NCBI Taxonomy" id="3118173"/>
    <lineage>
        <taxon>Bacteria</taxon>
        <taxon>Bacillati</taxon>
        <taxon>Actinomycetota</taxon>
        <taxon>Actinomycetes</taxon>
        <taxon>Kitasatosporales</taxon>
        <taxon>Streptomycetaceae</taxon>
        <taxon>Streptomyces</taxon>
    </lineage>
</organism>
<evidence type="ECO:0000313" key="1">
    <source>
        <dbReference type="EMBL" id="WWQ63491.1"/>
    </source>
</evidence>
<keyword evidence="2" id="KW-1185">Reference proteome</keyword>
<protein>
    <submittedName>
        <fullName evidence="1">Recombinase family protein</fullName>
    </submittedName>
</protein>
<dbReference type="EMBL" id="CP146022">
    <property type="protein sequence ID" value="WWQ63491.1"/>
    <property type="molecule type" value="Genomic_DNA"/>
</dbReference>
<proteinExistence type="predicted"/>
<dbReference type="Proteomes" id="UP001432251">
    <property type="component" value="Chromosome"/>
</dbReference>
<evidence type="ECO:0000313" key="2">
    <source>
        <dbReference type="Proteomes" id="UP001432251"/>
    </source>
</evidence>
<reference evidence="1" key="1">
    <citation type="journal article" date="2025" name="Int. J. Syst. Evol. Microbiol.">
        <title>Streptomyces citrinus sp. nov., with yellow diffusible pigment.</title>
        <authorList>
            <person name="He Y."/>
            <person name="Yang E."/>
            <person name="Xu J."/>
            <person name="Sun Y."/>
            <person name="Sun L."/>
        </authorList>
    </citation>
    <scope>NUCLEOTIDE SEQUENCE</scope>
    <source>
        <strain evidence="1">Q6</strain>
    </source>
</reference>
<accession>A0ACD5A8G1</accession>
<gene>
    <name evidence="1" type="ORF">V2W30_09150</name>
</gene>